<dbReference type="InParanoid" id="A0A1V9XNE9"/>
<organism evidence="6 7">
    <name type="scientific">Tropilaelaps mercedesae</name>
    <dbReference type="NCBI Taxonomy" id="418985"/>
    <lineage>
        <taxon>Eukaryota</taxon>
        <taxon>Metazoa</taxon>
        <taxon>Ecdysozoa</taxon>
        <taxon>Arthropoda</taxon>
        <taxon>Chelicerata</taxon>
        <taxon>Arachnida</taxon>
        <taxon>Acari</taxon>
        <taxon>Parasitiformes</taxon>
        <taxon>Mesostigmata</taxon>
        <taxon>Gamasina</taxon>
        <taxon>Dermanyssoidea</taxon>
        <taxon>Laelapidae</taxon>
        <taxon>Tropilaelaps</taxon>
    </lineage>
</organism>
<protein>
    <submittedName>
        <fullName evidence="6">Transmembrane protein-like</fullName>
    </submittedName>
</protein>
<dbReference type="GO" id="GO:1905515">
    <property type="term" value="P:non-motile cilium assembly"/>
    <property type="evidence" value="ECO:0007669"/>
    <property type="project" value="TreeGrafter"/>
</dbReference>
<keyword evidence="3 5" id="KW-1133">Transmembrane helix</keyword>
<dbReference type="PANTHER" id="PTHR13531">
    <property type="entry name" value="GEO07735P1-RELATED-RELATED"/>
    <property type="match status" value="1"/>
</dbReference>
<dbReference type="OrthoDB" id="262535at2759"/>
<dbReference type="GO" id="GO:0035869">
    <property type="term" value="C:ciliary transition zone"/>
    <property type="evidence" value="ECO:0007669"/>
    <property type="project" value="TreeGrafter"/>
</dbReference>
<dbReference type="Pfam" id="PF09799">
    <property type="entry name" value="Transmemb_17"/>
    <property type="match status" value="1"/>
</dbReference>
<evidence type="ECO:0000313" key="7">
    <source>
        <dbReference type="Proteomes" id="UP000192247"/>
    </source>
</evidence>
<comment type="caution">
    <text evidence="6">The sequence shown here is derived from an EMBL/GenBank/DDBJ whole genome shotgun (WGS) entry which is preliminary data.</text>
</comment>
<evidence type="ECO:0000256" key="2">
    <source>
        <dbReference type="ARBA" id="ARBA00022692"/>
    </source>
</evidence>
<feature type="transmembrane region" description="Helical" evidence="5">
    <location>
        <begin position="119"/>
        <end position="141"/>
    </location>
</feature>
<accession>A0A1V9XNE9</accession>
<dbReference type="FunCoup" id="A0A1V9XNE9">
    <property type="interactions" value="289"/>
</dbReference>
<dbReference type="EMBL" id="MNPL01006993">
    <property type="protein sequence ID" value="OQR75029.1"/>
    <property type="molecule type" value="Genomic_DNA"/>
</dbReference>
<evidence type="ECO:0000313" key="6">
    <source>
        <dbReference type="EMBL" id="OQR75029.1"/>
    </source>
</evidence>
<dbReference type="InterPro" id="IPR019184">
    <property type="entry name" value="Uncharacterised_TM-17"/>
</dbReference>
<dbReference type="GO" id="GO:0016020">
    <property type="term" value="C:membrane"/>
    <property type="evidence" value="ECO:0007669"/>
    <property type="project" value="UniProtKB-SubCell"/>
</dbReference>
<dbReference type="Proteomes" id="UP000192247">
    <property type="component" value="Unassembled WGS sequence"/>
</dbReference>
<evidence type="ECO:0000256" key="5">
    <source>
        <dbReference type="SAM" id="Phobius"/>
    </source>
</evidence>
<name>A0A1V9XNE9_9ACAR</name>
<comment type="subcellular location">
    <subcellularLocation>
        <location evidence="1">Membrane</location>
        <topology evidence="1">Multi-pass membrane protein</topology>
    </subcellularLocation>
</comment>
<feature type="transmembrane region" description="Helical" evidence="5">
    <location>
        <begin position="85"/>
        <end position="107"/>
    </location>
</feature>
<reference evidence="6 7" key="1">
    <citation type="journal article" date="2017" name="Gigascience">
        <title>Draft genome of the honey bee ectoparasitic mite, Tropilaelaps mercedesae, is shaped by the parasitic life history.</title>
        <authorList>
            <person name="Dong X."/>
            <person name="Armstrong S.D."/>
            <person name="Xia D."/>
            <person name="Makepeace B.L."/>
            <person name="Darby A.C."/>
            <person name="Kadowaki T."/>
        </authorList>
    </citation>
    <scope>NUCLEOTIDE SEQUENCE [LARGE SCALE GENOMIC DNA]</scope>
    <source>
        <strain evidence="6">Wuxi-XJTLU</strain>
    </source>
</reference>
<dbReference type="STRING" id="418985.A0A1V9XNE9"/>
<sequence length="146" mass="15983">MGGKASGGPHREMLSSLPLAILLHYGRIAYFTFAVVQFLSFMFKGARLPYPPNNLLTEISLLAFQTPLEVVRLKLGERGNLSEQAFPLLLSCFLSAPAVLSALYYALWQTFVLRLDVVAASMLICFQGAQTVLALVTAISFGRAQK</sequence>
<gene>
    <name evidence="6" type="ORF">BIW11_08687</name>
</gene>
<keyword evidence="4 5" id="KW-0472">Membrane</keyword>
<dbReference type="PANTHER" id="PTHR13531:SF0">
    <property type="entry name" value="GEO07735P1-RELATED"/>
    <property type="match status" value="1"/>
</dbReference>
<evidence type="ECO:0000256" key="3">
    <source>
        <dbReference type="ARBA" id="ARBA00022989"/>
    </source>
</evidence>
<feature type="transmembrane region" description="Helical" evidence="5">
    <location>
        <begin position="21"/>
        <end position="43"/>
    </location>
</feature>
<dbReference type="AlphaFoldDB" id="A0A1V9XNE9"/>
<evidence type="ECO:0000256" key="4">
    <source>
        <dbReference type="ARBA" id="ARBA00023136"/>
    </source>
</evidence>
<keyword evidence="2 5" id="KW-0812">Transmembrane</keyword>
<evidence type="ECO:0000256" key="1">
    <source>
        <dbReference type="ARBA" id="ARBA00004141"/>
    </source>
</evidence>
<keyword evidence="7" id="KW-1185">Reference proteome</keyword>
<proteinExistence type="predicted"/>